<proteinExistence type="predicted"/>
<protein>
    <recommendedName>
        <fullName evidence="3">Surface carbohydrate biosynthesis protein</fullName>
    </recommendedName>
</protein>
<dbReference type="SUPFAM" id="SSF53756">
    <property type="entry name" value="UDP-Glycosyltransferase/glycogen phosphorylase"/>
    <property type="match status" value="1"/>
</dbReference>
<name>A0A7K1KLW7_9BACT</name>
<gene>
    <name evidence="1" type="ORF">GKC30_04810</name>
</gene>
<sequence>MVWLSPRRVVCGRDLSYRWVSFIRLLVRSQSRCFGSLPADNCGKKDERYLFLWLGCHAAELYISRGFFMLCAIPIEISNRELDGVLYLALKLVQRGLPVMFGERMVTQYVKNNNEPVLYFDIEQYVPINRKVIADGGAVFNLNSEGFAFLCDEKFISIFEHIRDDVTKIFLWGKRQREVVSRQLPDLMQDRLVVSGHPSFDMAQERFVPYYRNESILQCHGEDYILVNANSGIFNHAMGLENYLKMIQKMDEWQIYRDEDYLKFIRTQSEYQEKVANGMLELVAHLARAFPKRHVIIRPHPTEGMDFYTKPLKRYPNVFVTNEGRVREWIASARVVVHHDCTTSLEALLMGKPVIQFRPVYDERFNDPLLAGIGLATGKVEEAEAIVRDGEMPVGLRERQLANLEPSLANIGFVAAEMIADQAVDVARGVVNTWIPEPLGFWGNVKCWRKHLSKQLRARQPGRNGRKVRYALSKFPRLSLDAVQLRLDKLRVIEPSLPEVDVTSLTLNTFLMRPRTTMD</sequence>
<evidence type="ECO:0000313" key="2">
    <source>
        <dbReference type="Proteomes" id="UP000461162"/>
    </source>
</evidence>
<reference evidence="1 2" key="1">
    <citation type="submission" date="2019-11" db="EMBL/GenBank/DDBJ databases">
        <title>Pseudodesulfovibrio alkaliphilus, sp. nov., an alkaliphilic sulfate-reducing bacteria from mud volcano of Taman peninsula, Russia.</title>
        <authorList>
            <person name="Frolova A."/>
            <person name="Merkel A.Y."/>
            <person name="Slobodkin A.I."/>
        </authorList>
    </citation>
    <scope>NUCLEOTIDE SEQUENCE [LARGE SCALE GENOMIC DNA]</scope>
    <source>
        <strain evidence="1 2">F-1</strain>
    </source>
</reference>
<dbReference type="EMBL" id="WODC01000002">
    <property type="protein sequence ID" value="MUM76951.1"/>
    <property type="molecule type" value="Genomic_DNA"/>
</dbReference>
<comment type="caution">
    <text evidence="1">The sequence shown here is derived from an EMBL/GenBank/DDBJ whole genome shotgun (WGS) entry which is preliminary data.</text>
</comment>
<dbReference type="NCBIfam" id="TIGR04396">
    <property type="entry name" value="surf_polysacc"/>
    <property type="match status" value="1"/>
</dbReference>
<dbReference type="InterPro" id="IPR030906">
    <property type="entry name" value="Surf_polysacc"/>
</dbReference>
<keyword evidence="2" id="KW-1185">Reference proteome</keyword>
<evidence type="ECO:0000313" key="1">
    <source>
        <dbReference type="EMBL" id="MUM76951.1"/>
    </source>
</evidence>
<accession>A0A7K1KLW7</accession>
<dbReference type="InterPro" id="IPR043148">
    <property type="entry name" value="TagF_C"/>
</dbReference>
<dbReference type="Gene3D" id="3.40.50.12580">
    <property type="match status" value="1"/>
</dbReference>
<organism evidence="1 2">
    <name type="scientific">Pseudodesulfovibrio alkaliphilus</name>
    <dbReference type="NCBI Taxonomy" id="2661613"/>
    <lineage>
        <taxon>Bacteria</taxon>
        <taxon>Pseudomonadati</taxon>
        <taxon>Thermodesulfobacteriota</taxon>
        <taxon>Desulfovibrionia</taxon>
        <taxon>Desulfovibrionales</taxon>
        <taxon>Desulfovibrionaceae</taxon>
    </lineage>
</organism>
<dbReference type="AlphaFoldDB" id="A0A7K1KLW7"/>
<dbReference type="Proteomes" id="UP000461162">
    <property type="component" value="Unassembled WGS sequence"/>
</dbReference>
<evidence type="ECO:0008006" key="3">
    <source>
        <dbReference type="Google" id="ProtNLM"/>
    </source>
</evidence>